<gene>
    <name evidence="2" type="ORF">O7A60_25070</name>
</gene>
<keyword evidence="3" id="KW-1185">Reference proteome</keyword>
<dbReference type="Proteomes" id="UP001387293">
    <property type="component" value="Unassembled WGS sequence"/>
</dbReference>
<proteinExistence type="predicted"/>
<comment type="caution">
    <text evidence="2">The sequence shown here is derived from an EMBL/GenBank/DDBJ whole genome shotgun (WGS) entry which is preliminary data.</text>
</comment>
<accession>A0ABU8L377</accession>
<dbReference type="Gene3D" id="3.40.50.1010">
    <property type="entry name" value="5'-nuclease"/>
    <property type="match status" value="1"/>
</dbReference>
<organism evidence="2 3">
    <name type="scientific">Mesorhizobium salmacidum</name>
    <dbReference type="NCBI Taxonomy" id="3015171"/>
    <lineage>
        <taxon>Bacteria</taxon>
        <taxon>Pseudomonadati</taxon>
        <taxon>Pseudomonadota</taxon>
        <taxon>Alphaproteobacteria</taxon>
        <taxon>Hyphomicrobiales</taxon>
        <taxon>Phyllobacteriaceae</taxon>
        <taxon>Mesorhizobium</taxon>
    </lineage>
</organism>
<dbReference type="CDD" id="cd18722">
    <property type="entry name" value="PIN_NicB-like"/>
    <property type="match status" value="1"/>
</dbReference>
<evidence type="ECO:0000259" key="1">
    <source>
        <dbReference type="Pfam" id="PF01936"/>
    </source>
</evidence>
<dbReference type="InterPro" id="IPR021139">
    <property type="entry name" value="NYN"/>
</dbReference>
<sequence>MCDDINAVGLPAAHGGLGAAVSLRSAVYIDGFNLYHAVDNLGVPHLKWVNYDALSKRIIRRDETLVRVVWCTAVNTKNVAKMLRWREFRNAQLSVGVVCAEGHFVEEPRRCHDGHDYLHPTEKAGDVNLAIHLISDAHLDRFDVAYLVTADSDQVATAKMFRERFPDKQIISVAPPGRSHSKEILPHVHDTRSIERATIEACQFEGAVIVVNGERVAKRPPQYAPLEVAPVQNSN</sequence>
<dbReference type="Pfam" id="PF01936">
    <property type="entry name" value="NYN"/>
    <property type="match status" value="1"/>
</dbReference>
<dbReference type="EMBL" id="JAPYKS010000021">
    <property type="protein sequence ID" value="MEI9412013.1"/>
    <property type="molecule type" value="Genomic_DNA"/>
</dbReference>
<evidence type="ECO:0000313" key="2">
    <source>
        <dbReference type="EMBL" id="MEI9412013.1"/>
    </source>
</evidence>
<protein>
    <submittedName>
        <fullName evidence="2">NYN domain-containing protein</fullName>
    </submittedName>
</protein>
<reference evidence="2 3" key="1">
    <citation type="submission" date="2022-12" db="EMBL/GenBank/DDBJ databases">
        <authorList>
            <person name="Muema E."/>
        </authorList>
    </citation>
    <scope>NUCLEOTIDE SEQUENCE [LARGE SCALE GENOMIC DNA]</scope>
    <source>
        <strain evidence="3">1326</strain>
    </source>
</reference>
<evidence type="ECO:0000313" key="3">
    <source>
        <dbReference type="Proteomes" id="UP001387293"/>
    </source>
</evidence>
<feature type="domain" description="NYN" evidence="1">
    <location>
        <begin position="24"/>
        <end position="173"/>
    </location>
</feature>
<dbReference type="RefSeq" id="WP_337108453.1">
    <property type="nucleotide sequence ID" value="NZ_JAPYKS010000021.1"/>
</dbReference>
<name>A0ABU8L377_9HYPH</name>